<evidence type="ECO:0000256" key="1">
    <source>
        <dbReference type="SAM" id="MobiDB-lite"/>
    </source>
</evidence>
<proteinExistence type="predicted"/>
<reference evidence="2" key="1">
    <citation type="submission" date="2021-02" db="EMBL/GenBank/DDBJ databases">
        <authorList>
            <person name="Nowell W R."/>
        </authorList>
    </citation>
    <scope>NUCLEOTIDE SEQUENCE</scope>
</reference>
<name>A0A822CDW8_9BILA</name>
<evidence type="ECO:0000313" key="3">
    <source>
        <dbReference type="Proteomes" id="UP000663848"/>
    </source>
</evidence>
<organism evidence="2 3">
    <name type="scientific">Rotaria socialis</name>
    <dbReference type="NCBI Taxonomy" id="392032"/>
    <lineage>
        <taxon>Eukaryota</taxon>
        <taxon>Metazoa</taxon>
        <taxon>Spiralia</taxon>
        <taxon>Gnathifera</taxon>
        <taxon>Rotifera</taxon>
        <taxon>Eurotatoria</taxon>
        <taxon>Bdelloidea</taxon>
        <taxon>Philodinida</taxon>
        <taxon>Philodinidae</taxon>
        <taxon>Rotaria</taxon>
    </lineage>
</organism>
<evidence type="ECO:0000313" key="2">
    <source>
        <dbReference type="EMBL" id="CAF5041190.1"/>
    </source>
</evidence>
<accession>A0A822CDW8</accession>
<sequence>QTQPQSVLKVPTINAPSPATTTTGATKRTSHIIGRKSTGDPEVEYNDHQGNEFEHDEIRAINEHVHEYYYAVRVLPGQNLRSVYIGWVASRFKPILQYENLVDDTTTSANKLA</sequence>
<dbReference type="EMBL" id="CAJOBR010047004">
    <property type="protein sequence ID" value="CAF5041190.1"/>
    <property type="molecule type" value="Genomic_DNA"/>
</dbReference>
<feature type="non-terminal residue" evidence="2">
    <location>
        <position position="1"/>
    </location>
</feature>
<comment type="caution">
    <text evidence="2">The sequence shown here is derived from an EMBL/GenBank/DDBJ whole genome shotgun (WGS) entry which is preliminary data.</text>
</comment>
<dbReference type="AlphaFoldDB" id="A0A822CDW8"/>
<feature type="non-terminal residue" evidence="2">
    <location>
        <position position="113"/>
    </location>
</feature>
<dbReference type="Proteomes" id="UP000663848">
    <property type="component" value="Unassembled WGS sequence"/>
</dbReference>
<protein>
    <submittedName>
        <fullName evidence="2">Uncharacterized protein</fullName>
    </submittedName>
</protein>
<gene>
    <name evidence="2" type="ORF">QYT958_LOCUS41399</name>
</gene>
<feature type="region of interest" description="Disordered" evidence="1">
    <location>
        <begin position="1"/>
        <end position="48"/>
    </location>
</feature>